<keyword evidence="2" id="KW-0288">FMN</keyword>
<protein>
    <submittedName>
        <fullName evidence="4">Nitronate monooxygenase family protein</fullName>
    </submittedName>
</protein>
<sequence>MAAAPVGAGAGQRVGCGFITWSLARNPELLDLILAANPAAIMLSFGDPHNFAGPIHDAGIPLICQIHTREQALRVLEVGPDIIVAQGSESGGHGMSVRSTFTLVPDVVDLVAQRSAETLVVAAGGSPMAAGWQQRWRWAQTAPWWVPDSGLAQRRWYRREPTSGRWRPAGTTPSVPASTTLCGSGIGRRNTIFGCSATR</sequence>
<keyword evidence="5" id="KW-1185">Reference proteome</keyword>
<accession>A0ABP3AGF0</accession>
<name>A0ABP3AGF0_MYCUL</name>
<dbReference type="GO" id="GO:0004497">
    <property type="term" value="F:monooxygenase activity"/>
    <property type="evidence" value="ECO:0007669"/>
    <property type="project" value="UniProtKB-KW"/>
</dbReference>
<dbReference type="EMBL" id="JAOL01000105">
    <property type="protein sequence ID" value="EUA90338.1"/>
    <property type="molecule type" value="Genomic_DNA"/>
</dbReference>
<keyword evidence="4" id="KW-0503">Monooxygenase</keyword>
<evidence type="ECO:0000313" key="5">
    <source>
        <dbReference type="Proteomes" id="UP000020681"/>
    </source>
</evidence>
<dbReference type="InterPro" id="IPR013785">
    <property type="entry name" value="Aldolase_TIM"/>
</dbReference>
<evidence type="ECO:0000256" key="3">
    <source>
        <dbReference type="ARBA" id="ARBA00023002"/>
    </source>
</evidence>
<dbReference type="Proteomes" id="UP000020681">
    <property type="component" value="Unassembled WGS sequence"/>
</dbReference>
<keyword evidence="1" id="KW-0285">Flavoprotein</keyword>
<dbReference type="Gene3D" id="3.20.20.70">
    <property type="entry name" value="Aldolase class I"/>
    <property type="match status" value="1"/>
</dbReference>
<keyword evidence="3" id="KW-0560">Oxidoreductase</keyword>
<dbReference type="InterPro" id="IPR004136">
    <property type="entry name" value="NMO"/>
</dbReference>
<evidence type="ECO:0000313" key="4">
    <source>
        <dbReference type="EMBL" id="EUA90338.1"/>
    </source>
</evidence>
<gene>
    <name evidence="4" type="ORF">I551_3092</name>
</gene>
<dbReference type="CDD" id="cd04730">
    <property type="entry name" value="NPD_like"/>
    <property type="match status" value="1"/>
</dbReference>
<dbReference type="Pfam" id="PF03060">
    <property type="entry name" value="NMO"/>
    <property type="match status" value="1"/>
</dbReference>
<dbReference type="PANTHER" id="PTHR32332:SF31">
    <property type="entry name" value="2-NITROPROPANE DIOXYGENASE FAMILY, PUTATIVE (AFU_ORTHOLOGUE AFUA_2G09850)-RELATED"/>
    <property type="match status" value="1"/>
</dbReference>
<comment type="caution">
    <text evidence="4">The sequence shown here is derived from an EMBL/GenBank/DDBJ whole genome shotgun (WGS) entry which is preliminary data.</text>
</comment>
<evidence type="ECO:0000256" key="1">
    <source>
        <dbReference type="ARBA" id="ARBA00022630"/>
    </source>
</evidence>
<reference evidence="4 5" key="1">
    <citation type="submission" date="2014-01" db="EMBL/GenBank/DDBJ databases">
        <authorList>
            <person name="Dobos K."/>
            <person name="Lenaerts A."/>
            <person name="Ordway D."/>
            <person name="DeGroote M.A."/>
            <person name="Parker T."/>
            <person name="Sizemore C."/>
            <person name="Tallon L.J."/>
            <person name="Sadzewicz L.K."/>
            <person name="Sengamalay N."/>
            <person name="Fraser C.M."/>
            <person name="Hine E."/>
            <person name="Shefchek K.A."/>
            <person name="Das S.P."/>
            <person name="Tettelin H."/>
        </authorList>
    </citation>
    <scope>NUCLEOTIDE SEQUENCE [LARGE SCALE GENOMIC DNA]</scope>
    <source>
        <strain evidence="4 5">Harvey</strain>
    </source>
</reference>
<evidence type="ECO:0000256" key="2">
    <source>
        <dbReference type="ARBA" id="ARBA00022643"/>
    </source>
</evidence>
<organism evidence="4 5">
    <name type="scientific">Mycobacterium ulcerans str. Harvey</name>
    <dbReference type="NCBI Taxonomy" id="1299332"/>
    <lineage>
        <taxon>Bacteria</taxon>
        <taxon>Bacillati</taxon>
        <taxon>Actinomycetota</taxon>
        <taxon>Actinomycetes</taxon>
        <taxon>Mycobacteriales</taxon>
        <taxon>Mycobacteriaceae</taxon>
        <taxon>Mycobacterium</taxon>
        <taxon>Mycobacterium ulcerans group</taxon>
    </lineage>
</organism>
<proteinExistence type="predicted"/>
<dbReference type="PANTHER" id="PTHR32332">
    <property type="entry name" value="2-NITROPROPANE DIOXYGENASE"/>
    <property type="match status" value="1"/>
</dbReference>
<dbReference type="SUPFAM" id="SSF51412">
    <property type="entry name" value="Inosine monophosphate dehydrogenase (IMPDH)"/>
    <property type="match status" value="1"/>
</dbReference>